<dbReference type="EMBL" id="RAPQ01000008">
    <property type="protein sequence ID" value="RKE04177.1"/>
    <property type="molecule type" value="Genomic_DNA"/>
</dbReference>
<organism evidence="2 3">
    <name type="scientific">Marinifilum flexuosum</name>
    <dbReference type="NCBI Taxonomy" id="1117708"/>
    <lineage>
        <taxon>Bacteria</taxon>
        <taxon>Pseudomonadati</taxon>
        <taxon>Bacteroidota</taxon>
        <taxon>Bacteroidia</taxon>
        <taxon>Marinilabiliales</taxon>
        <taxon>Marinifilaceae</taxon>
    </lineage>
</organism>
<evidence type="ECO:0000313" key="3">
    <source>
        <dbReference type="Proteomes" id="UP000284531"/>
    </source>
</evidence>
<keyword evidence="1" id="KW-0175">Coiled coil</keyword>
<dbReference type="Proteomes" id="UP000284531">
    <property type="component" value="Unassembled WGS sequence"/>
</dbReference>
<dbReference type="AlphaFoldDB" id="A0A419X8U2"/>
<keyword evidence="3" id="KW-1185">Reference proteome</keyword>
<protein>
    <submittedName>
        <fullName evidence="2">Uncharacterized protein</fullName>
    </submittedName>
</protein>
<feature type="coiled-coil region" evidence="1">
    <location>
        <begin position="47"/>
        <end position="93"/>
    </location>
</feature>
<accession>A0A419X8U2</accession>
<reference evidence="2 3" key="1">
    <citation type="submission" date="2018-09" db="EMBL/GenBank/DDBJ databases">
        <title>Genomic Encyclopedia of Archaeal and Bacterial Type Strains, Phase II (KMG-II): from individual species to whole genera.</title>
        <authorList>
            <person name="Goeker M."/>
        </authorList>
    </citation>
    <scope>NUCLEOTIDE SEQUENCE [LARGE SCALE GENOMIC DNA]</scope>
    <source>
        <strain evidence="2 3">DSM 21950</strain>
    </source>
</reference>
<name>A0A419X8U2_9BACT</name>
<dbReference type="RefSeq" id="WP_120238982.1">
    <property type="nucleotide sequence ID" value="NZ_RAPQ01000008.1"/>
</dbReference>
<proteinExistence type="predicted"/>
<sequence length="145" mass="17160">MEAKKAIDLLTSENGRSDFESLILEILKAREKLKQPQNASFYLRKGIESLKKRMNHLELEYENLRTRINSNTLSDFEELLAKKKADLNRWKQKEEIHICDRIAINALQTGVYNFESLIQIKHKYKHLKPLDFYLNNTVELVKLLE</sequence>
<comment type="caution">
    <text evidence="2">The sequence shown here is derived from an EMBL/GenBank/DDBJ whole genome shotgun (WGS) entry which is preliminary data.</text>
</comment>
<gene>
    <name evidence="2" type="ORF">BXY64_1193</name>
</gene>
<evidence type="ECO:0000313" key="2">
    <source>
        <dbReference type="EMBL" id="RKE04177.1"/>
    </source>
</evidence>
<evidence type="ECO:0000256" key="1">
    <source>
        <dbReference type="SAM" id="Coils"/>
    </source>
</evidence>